<evidence type="ECO:0000256" key="8">
    <source>
        <dbReference type="SAM" id="SignalP"/>
    </source>
</evidence>
<dbReference type="InterPro" id="IPR010980">
    <property type="entry name" value="Cyt_c/b562"/>
</dbReference>
<protein>
    <recommendedName>
        <fullName evidence="11">Cytochrome C</fullName>
    </recommendedName>
</protein>
<keyword evidence="2 7" id="KW-0349">Heme</keyword>
<evidence type="ECO:0000256" key="3">
    <source>
        <dbReference type="ARBA" id="ARBA00022723"/>
    </source>
</evidence>
<evidence type="ECO:0000256" key="5">
    <source>
        <dbReference type="ARBA" id="ARBA00023004"/>
    </source>
</evidence>
<evidence type="ECO:0008006" key="11">
    <source>
        <dbReference type="Google" id="ProtNLM"/>
    </source>
</evidence>
<gene>
    <name evidence="9" type="ORF">CR162_04745</name>
</gene>
<dbReference type="PRINTS" id="PR00608">
    <property type="entry name" value="CYTCHROMECII"/>
</dbReference>
<dbReference type="GO" id="GO:0020037">
    <property type="term" value="F:heme binding"/>
    <property type="evidence" value="ECO:0007669"/>
    <property type="project" value="InterPro"/>
</dbReference>
<sequence>MRMTGARLAGVAMAAMALAAMGQAVPALAQGGAGDVVAERKAGLKQMSGHLEAIKEILDSRGALEPVAGRAAEMQRFFETFPARFPPGSDTGESRARPAVWSERAGFEQASANMVAALGKLRAAAASGDAGATSTAFREAGGTCGACHRNYRAR</sequence>
<dbReference type="Proteomes" id="UP000223527">
    <property type="component" value="Unassembled WGS sequence"/>
</dbReference>
<feature type="binding site" description="axial binding residue" evidence="6">
    <location>
        <position position="148"/>
    </location>
    <ligand>
        <name>heme c</name>
        <dbReference type="ChEBI" id="CHEBI:61717"/>
    </ligand>
    <ligandPart>
        <name>Fe</name>
        <dbReference type="ChEBI" id="CHEBI:18248"/>
    </ligandPart>
</feature>
<dbReference type="GO" id="GO:0042597">
    <property type="term" value="C:periplasmic space"/>
    <property type="evidence" value="ECO:0007669"/>
    <property type="project" value="InterPro"/>
</dbReference>
<feature type="signal peptide" evidence="8">
    <location>
        <begin position="1"/>
        <end position="29"/>
    </location>
</feature>
<dbReference type="Pfam" id="PF01322">
    <property type="entry name" value="Cytochrom_C_2"/>
    <property type="match status" value="1"/>
</dbReference>
<name>A0A2C7ADL0_9PROT</name>
<proteinExistence type="predicted"/>
<dbReference type="InterPro" id="IPR015984">
    <property type="entry name" value="Cyt_c_prime_subgr"/>
</dbReference>
<keyword evidence="10" id="KW-1185">Reference proteome</keyword>
<dbReference type="GO" id="GO:0009055">
    <property type="term" value="F:electron transfer activity"/>
    <property type="evidence" value="ECO:0007669"/>
    <property type="project" value="InterPro"/>
</dbReference>
<reference evidence="9 10" key="1">
    <citation type="submission" date="2017-10" db="EMBL/GenBank/DDBJ databases">
        <authorList>
            <person name="Banno H."/>
            <person name="Chua N.-H."/>
        </authorList>
    </citation>
    <scope>NUCLEOTIDE SEQUENCE [LARGE SCALE GENOMIC DNA]</scope>
    <source>
        <strain evidence="9 10">YW11</strain>
    </source>
</reference>
<keyword evidence="8" id="KW-0732">Signal</keyword>
<dbReference type="InterPro" id="IPR002321">
    <property type="entry name" value="Cyt_c_II"/>
</dbReference>
<evidence type="ECO:0000256" key="6">
    <source>
        <dbReference type="PIRSR" id="PIRSR000027-1"/>
    </source>
</evidence>
<keyword evidence="1" id="KW-0813">Transport</keyword>
<keyword evidence="3 6" id="KW-0479">Metal-binding</keyword>
<dbReference type="Gene3D" id="1.20.120.10">
    <property type="entry name" value="Cytochrome c/b562"/>
    <property type="match status" value="1"/>
</dbReference>
<comment type="PTM">
    <text evidence="7">Binds 1 heme group per subunit.</text>
</comment>
<dbReference type="SUPFAM" id="SSF47175">
    <property type="entry name" value="Cytochromes"/>
    <property type="match status" value="1"/>
</dbReference>
<dbReference type="GO" id="GO:0005506">
    <property type="term" value="F:iron ion binding"/>
    <property type="evidence" value="ECO:0007669"/>
    <property type="project" value="InterPro"/>
</dbReference>
<keyword evidence="5 6" id="KW-0408">Iron</keyword>
<feature type="chain" id="PRO_5012858323" description="Cytochrome C" evidence="8">
    <location>
        <begin position="30"/>
        <end position="154"/>
    </location>
</feature>
<dbReference type="PROSITE" id="PS51009">
    <property type="entry name" value="CYTCII"/>
    <property type="match status" value="1"/>
</dbReference>
<dbReference type="AlphaFoldDB" id="A0A2C7ADL0"/>
<feature type="binding site" description="covalent" evidence="7">
    <location>
        <position position="144"/>
    </location>
    <ligand>
        <name>heme c</name>
        <dbReference type="ChEBI" id="CHEBI:61717"/>
    </ligand>
</feature>
<evidence type="ECO:0000313" key="10">
    <source>
        <dbReference type="Proteomes" id="UP000223527"/>
    </source>
</evidence>
<feature type="binding site" description="covalent" evidence="7">
    <location>
        <position position="147"/>
    </location>
    <ligand>
        <name>heme c</name>
        <dbReference type="ChEBI" id="CHEBI:61717"/>
    </ligand>
</feature>
<dbReference type="PIRSF" id="PIRSF000027">
    <property type="entry name" value="Cytc_c_prime"/>
    <property type="match status" value="1"/>
</dbReference>
<comment type="caution">
    <text evidence="9">The sequence shown here is derived from an EMBL/GenBank/DDBJ whole genome shotgun (WGS) entry which is preliminary data.</text>
</comment>
<dbReference type="OrthoDB" id="9811729at2"/>
<accession>A0A2C7ADL0</accession>
<organism evidence="9 10">
    <name type="scientific">Teichococcus rhizosphaerae</name>
    <dbReference type="NCBI Taxonomy" id="1335062"/>
    <lineage>
        <taxon>Bacteria</taxon>
        <taxon>Pseudomonadati</taxon>
        <taxon>Pseudomonadota</taxon>
        <taxon>Alphaproteobacteria</taxon>
        <taxon>Acetobacterales</taxon>
        <taxon>Roseomonadaceae</taxon>
        <taxon>Roseomonas</taxon>
    </lineage>
</organism>
<evidence type="ECO:0000313" key="9">
    <source>
        <dbReference type="EMBL" id="PHK96149.1"/>
    </source>
</evidence>
<dbReference type="RefSeq" id="WP_099094390.1">
    <property type="nucleotide sequence ID" value="NZ_PDNU01000004.1"/>
</dbReference>
<evidence type="ECO:0000256" key="4">
    <source>
        <dbReference type="ARBA" id="ARBA00022982"/>
    </source>
</evidence>
<dbReference type="GO" id="GO:0022900">
    <property type="term" value="P:electron transport chain"/>
    <property type="evidence" value="ECO:0007669"/>
    <property type="project" value="InterPro"/>
</dbReference>
<evidence type="ECO:0000256" key="2">
    <source>
        <dbReference type="ARBA" id="ARBA00022617"/>
    </source>
</evidence>
<dbReference type="EMBL" id="PDNU01000004">
    <property type="protein sequence ID" value="PHK96149.1"/>
    <property type="molecule type" value="Genomic_DNA"/>
</dbReference>
<dbReference type="InterPro" id="IPR012127">
    <property type="entry name" value="Cyt_c_prime"/>
</dbReference>
<evidence type="ECO:0000256" key="7">
    <source>
        <dbReference type="PIRSR" id="PIRSR000027-2"/>
    </source>
</evidence>
<evidence type="ECO:0000256" key="1">
    <source>
        <dbReference type="ARBA" id="ARBA00022448"/>
    </source>
</evidence>
<keyword evidence="4" id="KW-0249">Electron transport</keyword>